<accession>A0ABS7SUD5</accession>
<sequence>MAATGYQPISCEFHDVLEANATLRKPVQIRFRDDGGGVQERLAAVKDIFARDGSEFVALSTGETVRLDRLIAVDQARLAEF</sequence>
<dbReference type="Proteomes" id="UP000809349">
    <property type="component" value="Unassembled WGS sequence"/>
</dbReference>
<evidence type="ECO:0000313" key="1">
    <source>
        <dbReference type="EMBL" id="MBZ2209540.1"/>
    </source>
</evidence>
<protein>
    <recommendedName>
        <fullName evidence="3">Transcriptional antiterminator, Rof</fullName>
    </recommendedName>
</protein>
<dbReference type="RefSeq" id="WP_223469993.1">
    <property type="nucleotide sequence ID" value="NZ_JAFBIL020000008.1"/>
</dbReference>
<dbReference type="EMBL" id="JAFBIL020000008">
    <property type="protein sequence ID" value="MBZ2209540.1"/>
    <property type="molecule type" value="Genomic_DNA"/>
</dbReference>
<dbReference type="SUPFAM" id="SSF101744">
    <property type="entry name" value="Rof/RNase P subunit-like"/>
    <property type="match status" value="1"/>
</dbReference>
<comment type="caution">
    <text evidence="1">The sequence shown here is derived from an EMBL/GenBank/DDBJ whole genome shotgun (WGS) entry which is preliminary data.</text>
</comment>
<proteinExistence type="predicted"/>
<dbReference type="Gene3D" id="2.30.30.400">
    <property type="entry name" value="Rof-like"/>
    <property type="match status" value="1"/>
</dbReference>
<evidence type="ECO:0000313" key="2">
    <source>
        <dbReference type="Proteomes" id="UP000809349"/>
    </source>
</evidence>
<organism evidence="1 2">
    <name type="scientific">Massilia soli</name>
    <dbReference type="NCBI Taxonomy" id="2792854"/>
    <lineage>
        <taxon>Bacteria</taxon>
        <taxon>Pseudomonadati</taxon>
        <taxon>Pseudomonadota</taxon>
        <taxon>Betaproteobacteria</taxon>
        <taxon>Burkholderiales</taxon>
        <taxon>Oxalobacteraceae</taxon>
        <taxon>Telluria group</taxon>
        <taxon>Massilia</taxon>
    </lineage>
</organism>
<evidence type="ECO:0008006" key="3">
    <source>
        <dbReference type="Google" id="ProtNLM"/>
    </source>
</evidence>
<reference evidence="1 2" key="1">
    <citation type="submission" date="2021-08" db="EMBL/GenBank/DDBJ databases">
        <title>Massilia sp. R798.</title>
        <authorList>
            <person name="Baek J.H."/>
            <person name="Jung H.S."/>
            <person name="Kim K.R."/>
            <person name="Jeon C.O."/>
        </authorList>
    </citation>
    <scope>NUCLEOTIDE SEQUENCE [LARGE SCALE GENOMIC DNA]</scope>
    <source>
        <strain evidence="1 2">R798</strain>
    </source>
</reference>
<keyword evidence="2" id="KW-1185">Reference proteome</keyword>
<dbReference type="InterPro" id="IPR023534">
    <property type="entry name" value="Rof/RNase_P-like"/>
</dbReference>
<name>A0ABS7SUD5_9BURK</name>
<gene>
    <name evidence="1" type="ORF">I4X03_019915</name>
</gene>
<dbReference type="InterPro" id="IPR038626">
    <property type="entry name" value="Rof-like_sf"/>
</dbReference>